<protein>
    <recommendedName>
        <fullName evidence="3">Colicin D immunity protein domain-containing protein</fullName>
    </recommendedName>
</protein>
<dbReference type="RefSeq" id="WP_220646756.1">
    <property type="nucleotide sequence ID" value="NZ_CP080647.1"/>
</dbReference>
<dbReference type="Gene3D" id="1.20.120.650">
    <property type="entry name" value="Colicin D"/>
    <property type="match status" value="1"/>
</dbReference>
<organism evidence="1 2">
    <name type="scientific">Streptomyces akebiae</name>
    <dbReference type="NCBI Taxonomy" id="2865673"/>
    <lineage>
        <taxon>Bacteria</taxon>
        <taxon>Bacillati</taxon>
        <taxon>Actinomycetota</taxon>
        <taxon>Actinomycetes</taxon>
        <taxon>Kitasatosporales</taxon>
        <taxon>Streptomycetaceae</taxon>
        <taxon>Streptomyces</taxon>
    </lineage>
</organism>
<dbReference type="EMBL" id="CP080647">
    <property type="protein sequence ID" value="QYX77778.1"/>
    <property type="molecule type" value="Genomic_DNA"/>
</dbReference>
<evidence type="ECO:0000313" key="1">
    <source>
        <dbReference type="EMBL" id="QYX77778.1"/>
    </source>
</evidence>
<dbReference type="Proteomes" id="UP000827138">
    <property type="component" value="Chromosome"/>
</dbReference>
<dbReference type="InterPro" id="IPR036471">
    <property type="entry name" value="Colicin_D_sf"/>
</dbReference>
<proteinExistence type="predicted"/>
<accession>A0ABX8XQD7</accession>
<evidence type="ECO:0000313" key="2">
    <source>
        <dbReference type="Proteomes" id="UP000827138"/>
    </source>
</evidence>
<name>A0ABX8XQD7_9ACTN</name>
<reference evidence="1 2" key="1">
    <citation type="submission" date="2021-08" db="EMBL/GenBank/DDBJ databases">
        <authorList>
            <person name="Ping M."/>
        </authorList>
    </citation>
    <scope>NUCLEOTIDE SEQUENCE [LARGE SCALE GENOMIC DNA]</scope>
    <source>
        <strain evidence="1 2">MG28</strain>
    </source>
</reference>
<gene>
    <name evidence="1" type="ORF">K1J60_15675</name>
</gene>
<sequence length="268" mass="28653">MNHPENDQHVDLSDVLDRDGSLASSWLRGKSVTPVPVGPHMDAALTRRVAAGCRAVGASHVVCANLPSGSSQTATTTLRLPIDSGHDAITPPSVMYTPDRQGVVLFREAGYALIAGSDSFMAAAVREGVDTARARFGRHARKLSACHPTLTTVSAAYPSARGAWSDPADVPLGSAAAQLLALLDKFVGGTCSAPEFAHGWWEARRASRANGERIQGPLADLFDRVFMTLEDYSVDPELWEPGELTDSELKTAIQEIGNTFHHPKEDSN</sequence>
<evidence type="ECO:0008006" key="3">
    <source>
        <dbReference type="Google" id="ProtNLM"/>
    </source>
</evidence>
<keyword evidence="2" id="KW-1185">Reference proteome</keyword>